<feature type="domain" description="C-type lectin" evidence="12">
    <location>
        <begin position="157"/>
        <end position="303"/>
    </location>
</feature>
<keyword evidence="9" id="KW-0119">Carbohydrate metabolism</keyword>
<evidence type="ECO:0000256" key="6">
    <source>
        <dbReference type="ARBA" id="ARBA00022989"/>
    </source>
</evidence>
<evidence type="ECO:0000313" key="13">
    <source>
        <dbReference type="EMBL" id="WIA12618.1"/>
    </source>
</evidence>
<dbReference type="SUPFAM" id="SSF56436">
    <property type="entry name" value="C-type lectin-like"/>
    <property type="match status" value="1"/>
</dbReference>
<evidence type="ECO:0000256" key="4">
    <source>
        <dbReference type="ARBA" id="ARBA00022729"/>
    </source>
</evidence>
<comment type="similarity">
    <text evidence="2">Belongs to the malectin family.</text>
</comment>
<keyword evidence="7" id="KW-0472">Membrane</keyword>
<name>A0ABY8TYT2_TETOB</name>
<dbReference type="PANTHER" id="PTHR13460:SF0">
    <property type="entry name" value="MALECTIN"/>
    <property type="match status" value="1"/>
</dbReference>
<evidence type="ECO:0000256" key="8">
    <source>
        <dbReference type="ARBA" id="ARBA00023180"/>
    </source>
</evidence>
<accession>A0ABY8TYT2</accession>
<keyword evidence="4 11" id="KW-0732">Signal</keyword>
<dbReference type="Gene3D" id="2.60.120.430">
    <property type="entry name" value="Galactose-binding lectin"/>
    <property type="match status" value="3"/>
</dbReference>
<evidence type="ECO:0000256" key="11">
    <source>
        <dbReference type="SAM" id="SignalP"/>
    </source>
</evidence>
<evidence type="ECO:0000259" key="12">
    <source>
        <dbReference type="PROSITE" id="PS50041"/>
    </source>
</evidence>
<feature type="region of interest" description="Disordered" evidence="10">
    <location>
        <begin position="645"/>
        <end position="679"/>
    </location>
</feature>
<evidence type="ECO:0000256" key="1">
    <source>
        <dbReference type="ARBA" id="ARBA00004115"/>
    </source>
</evidence>
<dbReference type="InterPro" id="IPR021720">
    <property type="entry name" value="Malectin_dom"/>
</dbReference>
<evidence type="ECO:0000256" key="2">
    <source>
        <dbReference type="ARBA" id="ARBA00009141"/>
    </source>
</evidence>
<proteinExistence type="inferred from homology"/>
<evidence type="ECO:0000256" key="5">
    <source>
        <dbReference type="ARBA" id="ARBA00022824"/>
    </source>
</evidence>
<keyword evidence="5" id="KW-0256">Endoplasmic reticulum</keyword>
<dbReference type="InterPro" id="IPR016187">
    <property type="entry name" value="CTDL_fold"/>
</dbReference>
<dbReference type="Pfam" id="PF11721">
    <property type="entry name" value="Malectin"/>
    <property type="match status" value="2"/>
</dbReference>
<dbReference type="PANTHER" id="PTHR13460">
    <property type="match status" value="1"/>
</dbReference>
<dbReference type="CDD" id="cd00037">
    <property type="entry name" value="CLECT"/>
    <property type="match status" value="1"/>
</dbReference>
<keyword evidence="8" id="KW-0325">Glycoprotein</keyword>
<feature type="chain" id="PRO_5046605464" description="C-type lectin domain-containing protein" evidence="11">
    <location>
        <begin position="25"/>
        <end position="845"/>
    </location>
</feature>
<evidence type="ECO:0000256" key="7">
    <source>
        <dbReference type="ARBA" id="ARBA00023136"/>
    </source>
</evidence>
<organism evidence="13 14">
    <name type="scientific">Tetradesmus obliquus</name>
    <name type="common">Green alga</name>
    <name type="synonym">Acutodesmus obliquus</name>
    <dbReference type="NCBI Taxonomy" id="3088"/>
    <lineage>
        <taxon>Eukaryota</taxon>
        <taxon>Viridiplantae</taxon>
        <taxon>Chlorophyta</taxon>
        <taxon>core chlorophytes</taxon>
        <taxon>Chlorophyceae</taxon>
        <taxon>CS clade</taxon>
        <taxon>Sphaeropleales</taxon>
        <taxon>Scenedesmaceae</taxon>
        <taxon>Tetradesmus</taxon>
    </lineage>
</organism>
<dbReference type="InterPro" id="IPR039155">
    <property type="entry name" value="MLEC"/>
</dbReference>
<comment type="subcellular location">
    <subcellularLocation>
        <location evidence="1">Endoplasmic reticulum membrane</location>
        <topology evidence="1">Single-pass type I membrane protein</topology>
    </subcellularLocation>
</comment>
<dbReference type="PRINTS" id="PR01217">
    <property type="entry name" value="PRICHEXTENSN"/>
</dbReference>
<evidence type="ECO:0000256" key="3">
    <source>
        <dbReference type="ARBA" id="ARBA00022692"/>
    </source>
</evidence>
<dbReference type="PROSITE" id="PS50041">
    <property type="entry name" value="C_TYPE_LECTIN_2"/>
    <property type="match status" value="1"/>
</dbReference>
<keyword evidence="3" id="KW-0812">Transmembrane</keyword>
<dbReference type="InterPro" id="IPR001304">
    <property type="entry name" value="C-type_lectin-like"/>
</dbReference>
<feature type="region of interest" description="Disordered" evidence="10">
    <location>
        <begin position="410"/>
        <end position="467"/>
    </location>
</feature>
<dbReference type="InterPro" id="IPR016186">
    <property type="entry name" value="C-type_lectin-like/link_sf"/>
</dbReference>
<evidence type="ECO:0000256" key="9">
    <source>
        <dbReference type="ARBA" id="ARBA00023277"/>
    </source>
</evidence>
<feature type="signal peptide" evidence="11">
    <location>
        <begin position="1"/>
        <end position="24"/>
    </location>
</feature>
<protein>
    <recommendedName>
        <fullName evidence="12">C-type lectin domain-containing protein</fullName>
    </recommendedName>
</protein>
<dbReference type="EMBL" id="CP126211">
    <property type="protein sequence ID" value="WIA12618.1"/>
    <property type="molecule type" value="Genomic_DNA"/>
</dbReference>
<dbReference type="SMART" id="SM00034">
    <property type="entry name" value="CLECT"/>
    <property type="match status" value="1"/>
</dbReference>
<dbReference type="Gene3D" id="3.10.100.10">
    <property type="entry name" value="Mannose-Binding Protein A, subunit A"/>
    <property type="match status" value="1"/>
</dbReference>
<keyword evidence="14" id="KW-1185">Reference proteome</keyword>
<sequence>MKQFCTAASLLLLLLLCLAGSVHGQVLFGVNMSIPDGSIPADPACSTRQTRPNGGVCPALMAEEEVIRGFGTFYDSTCASAAGDWGGVNCCRTCIWHNTSVAQFASDDLPACPPCVRQYYEAAFRLANASLNVVPLIAYLNPEKCPFGANGWLYNPANDRCYYKSSGRRGISSGFDNAVMRCNTLHAGASMININDAQEDEFVRLNLLYAGTFGETYTGLKKLGSSDPAFDNQWYWLQNASQLTAPLASVGSRLLPTSYNNFNYPGRGISYSEAGPLCMEILPQKPKFWNPFACDVIKQYLCERAPVQPGENYTTPALPCTGPPAAPAGTARTVLLDYWTEAGRRLVNVDVDGVRVISSLDVFAAAGARFTAARRTVSVIATAASMTIRLSPTTDNAVLAALEVYDMGPAGPSSPGPVPASPSPVPAGPSPAPATPSPVPASPSPAPASPSPVPATPSPAPASPSPVPASCIAPALPPGAVGTVARVNFGGPAICGFAADPATGTGAVTATGAPENWYTRAAACSSCSSAPTVACLACTVRFGNPVSITVPGVTAGRAYTLRFTFSEVWWTEAGRRSFDVTVGGAPVLARVDVFDAAQARFVGVVREVNVTAASGSLAVGLAATADNAIIAALEVYDLGVAPAVPPPSPSATPPPPAPASSTPSPTPVPPPPPSSCTPAAPAGAAHTVLAVNAGGPAICGYSADTAAAPAAIGGSAESWLGRAGPAACPTSCSTAPSLACAACTVRVGGSFSYSVPTTPGRTYLLRLTFSEVWFRAAGARRFDVRVNGATVLPGVDPYALAGAKFARAVQEVTVVAPAGAGMAVSFVATLDNAILAAMEVYEMAP</sequence>
<evidence type="ECO:0000313" key="14">
    <source>
        <dbReference type="Proteomes" id="UP001244341"/>
    </source>
</evidence>
<gene>
    <name evidence="13" type="ORF">OEZ85_006275</name>
</gene>
<evidence type="ECO:0000256" key="10">
    <source>
        <dbReference type="SAM" id="MobiDB-lite"/>
    </source>
</evidence>
<keyword evidence="6" id="KW-1133">Transmembrane helix</keyword>
<dbReference type="Proteomes" id="UP001244341">
    <property type="component" value="Chromosome 4b"/>
</dbReference>
<reference evidence="13 14" key="1">
    <citation type="submission" date="2023-05" db="EMBL/GenBank/DDBJ databases">
        <title>A 100% complete, gapless, phased diploid assembly of the Scenedesmus obliquus UTEX 3031 genome.</title>
        <authorList>
            <person name="Biondi T.C."/>
            <person name="Hanschen E.R."/>
            <person name="Kwon T."/>
            <person name="Eng W."/>
            <person name="Kruse C.P.S."/>
            <person name="Koehler S.I."/>
            <person name="Kunde Y."/>
            <person name="Gleasner C.D."/>
            <person name="You Mak K.T."/>
            <person name="Polle J."/>
            <person name="Hovde B.T."/>
            <person name="Starkenburg S.R."/>
        </authorList>
    </citation>
    <scope>NUCLEOTIDE SEQUENCE [LARGE SCALE GENOMIC DNA]</scope>
    <source>
        <strain evidence="13 14">DOE0152z</strain>
    </source>
</reference>
<feature type="compositionally biased region" description="Pro residues" evidence="10">
    <location>
        <begin position="645"/>
        <end position="675"/>
    </location>
</feature>
<feature type="compositionally biased region" description="Pro residues" evidence="10">
    <location>
        <begin position="412"/>
        <end position="467"/>
    </location>
</feature>